<organism evidence="2 3">
    <name type="scientific">Paenibacillus suaedae</name>
    <dbReference type="NCBI Taxonomy" id="3077233"/>
    <lineage>
        <taxon>Bacteria</taxon>
        <taxon>Bacillati</taxon>
        <taxon>Bacillota</taxon>
        <taxon>Bacilli</taxon>
        <taxon>Bacillales</taxon>
        <taxon>Paenibacillaceae</taxon>
        <taxon>Paenibacillus</taxon>
    </lineage>
</organism>
<accession>A0AAJ2K116</accession>
<keyword evidence="1" id="KW-0732">Signal</keyword>
<sequence length="253" mass="27416">MAKRILSIMAILSLVVSLNTSSTFAADNSGDNASDNVAQVMNVEGKNEVSQQFVDYIGKVFKDLDGVKVVDPNGVNVTKDFIESNKSHFYSGDYKEIKQAILDKKLSLTYVEQIQDTLGTGESSKSATLASGESVTKKFYHMASDSKGHFTKEWVVTLSGSFSYGNDFRITSVNGPYADLSANFGWGISTSLSNINTGNSYSGTRASFNISYNMTATVGIPVWGPYTYGVNVDFGSFVDSFDAYPSGMQNIVQ</sequence>
<reference evidence="3" key="1">
    <citation type="submission" date="2023-09" db="EMBL/GenBank/DDBJ databases">
        <title>Paenibacillus sp. chi10 Genome sequencing and assembly.</title>
        <authorList>
            <person name="Kim I."/>
        </authorList>
    </citation>
    <scope>NUCLEOTIDE SEQUENCE [LARGE SCALE GENOMIC DNA]</scope>
    <source>
        <strain evidence="3">chi10</strain>
    </source>
</reference>
<feature type="chain" id="PRO_5042561148" evidence="1">
    <location>
        <begin position="26"/>
        <end position="253"/>
    </location>
</feature>
<dbReference type="Proteomes" id="UP001250538">
    <property type="component" value="Unassembled WGS sequence"/>
</dbReference>
<proteinExistence type="predicted"/>
<dbReference type="RefSeq" id="WP_072731000.1">
    <property type="nucleotide sequence ID" value="NZ_JAVYAA010000004.1"/>
</dbReference>
<dbReference type="EMBL" id="JAVYAA010000004">
    <property type="protein sequence ID" value="MDT8978142.1"/>
    <property type="molecule type" value="Genomic_DNA"/>
</dbReference>
<comment type="caution">
    <text evidence="2">The sequence shown here is derived from an EMBL/GenBank/DDBJ whole genome shotgun (WGS) entry which is preliminary data.</text>
</comment>
<dbReference type="AlphaFoldDB" id="A0AAJ2K116"/>
<gene>
    <name evidence="2" type="ORF">RQP50_18100</name>
</gene>
<protein>
    <submittedName>
        <fullName evidence="2">Uncharacterized protein</fullName>
    </submittedName>
</protein>
<evidence type="ECO:0000313" key="2">
    <source>
        <dbReference type="EMBL" id="MDT8978142.1"/>
    </source>
</evidence>
<evidence type="ECO:0000256" key="1">
    <source>
        <dbReference type="SAM" id="SignalP"/>
    </source>
</evidence>
<feature type="signal peptide" evidence="1">
    <location>
        <begin position="1"/>
        <end position="25"/>
    </location>
</feature>
<name>A0AAJ2K116_9BACL</name>
<keyword evidence="3" id="KW-1185">Reference proteome</keyword>
<evidence type="ECO:0000313" key="3">
    <source>
        <dbReference type="Proteomes" id="UP001250538"/>
    </source>
</evidence>